<sequence>MLLAAVGEAQAGKEDLRASAPVVFLHYWTDDFRTGVDAMVQAMTRQHPSLQLLAQGFEHEAFKKGIQAMLRGEGAPDIISYWAGQRTKALVEADVLTPVDDVWRLHGLDEVFPPALREACTYGGQRFGVPVTMHWVGFFYDKALFDALHLAPPRSWDEFLAVCEAIRRHGRAPVALGLQGQWPAQYWFDFLLLRTAGPEFRTRLLNGEESFLDPRVRRAFVLWQDLLDREYFLPQPALYDWAGAVKAVHGGEAGMTLMGTWVVGLLEGKLGWKACEEFDFFAFPVVDAEVPRVNLGPVDLVALTRRGDRPQGRAALAAFADVPAQQAMSRGSGALAPSSRVPPEAYSSMQRRILDEIRTGDTWAFAFDLNAPERLARAGLQAFEDFQTRRHDVDHVLRVMHQATLQRWP</sequence>
<dbReference type="SUPFAM" id="SSF53850">
    <property type="entry name" value="Periplasmic binding protein-like II"/>
    <property type="match status" value="1"/>
</dbReference>
<keyword evidence="4" id="KW-1185">Reference proteome</keyword>
<dbReference type="STRING" id="1121448.DGI_1392"/>
<reference evidence="4" key="2">
    <citation type="submission" date="2013-07" db="EMBL/GenBank/DDBJ databases">
        <authorList>
            <person name="Morais-Silva F.O."/>
            <person name="Rezende A.M."/>
            <person name="Pimentel C."/>
            <person name="Resende D.M."/>
            <person name="Santos C.I."/>
            <person name="Clemente C."/>
            <person name="de Oliveira L.M."/>
            <person name="da Silva S.M."/>
            <person name="Costa D.A."/>
            <person name="Varela-Raposo A."/>
            <person name="Horacio E.C.A."/>
            <person name="Matos M."/>
            <person name="Flores O."/>
            <person name="Ruiz J.C."/>
            <person name="Rodrigues-Pousada C."/>
        </authorList>
    </citation>
    <scope>NUCLEOTIDE SEQUENCE [LARGE SCALE GENOMIC DNA]</scope>
    <source>
        <strain evidence="4">ATCC 19364 / DSM 1382 / NCIMB 9332 / VKM B-1759</strain>
    </source>
</reference>
<dbReference type="HOGENOM" id="CLU_031285_12_4_7"/>
<dbReference type="PANTHER" id="PTHR43649:SF14">
    <property type="entry name" value="BLR3389 PROTEIN"/>
    <property type="match status" value="1"/>
</dbReference>
<accession>T2GAC4</accession>
<dbReference type="KEGG" id="dgg:DGI_1392"/>
<evidence type="ECO:0000256" key="2">
    <source>
        <dbReference type="ARBA" id="ARBA00008520"/>
    </source>
</evidence>
<evidence type="ECO:0000256" key="1">
    <source>
        <dbReference type="ARBA" id="ARBA00004418"/>
    </source>
</evidence>
<dbReference type="Proteomes" id="UP000016587">
    <property type="component" value="Chromosome"/>
</dbReference>
<dbReference type="InterPro" id="IPR006059">
    <property type="entry name" value="SBP"/>
</dbReference>
<proteinExistence type="inferred from homology"/>
<evidence type="ECO:0000313" key="4">
    <source>
        <dbReference type="Proteomes" id="UP000016587"/>
    </source>
</evidence>
<organism evidence="3 4">
    <name type="scientific">Megalodesulfovibrio gigas (strain ATCC 19364 / DSM 1382 / NCIMB 9332 / VKM B-1759)</name>
    <name type="common">Desulfovibrio gigas</name>
    <dbReference type="NCBI Taxonomy" id="1121448"/>
    <lineage>
        <taxon>Bacteria</taxon>
        <taxon>Pseudomonadati</taxon>
        <taxon>Thermodesulfobacteriota</taxon>
        <taxon>Desulfovibrionia</taxon>
        <taxon>Desulfovibrionales</taxon>
        <taxon>Desulfovibrionaceae</taxon>
        <taxon>Megalodesulfovibrio</taxon>
    </lineage>
</organism>
<gene>
    <name evidence="3" type="ORF">DGI_1392</name>
</gene>
<dbReference type="EMBL" id="CP006585">
    <property type="protein sequence ID" value="AGW13238.1"/>
    <property type="molecule type" value="Genomic_DNA"/>
</dbReference>
<dbReference type="Pfam" id="PF01547">
    <property type="entry name" value="SBP_bac_1"/>
    <property type="match status" value="1"/>
</dbReference>
<dbReference type="Gene3D" id="3.40.190.10">
    <property type="entry name" value="Periplasmic binding protein-like II"/>
    <property type="match status" value="2"/>
</dbReference>
<dbReference type="PANTHER" id="PTHR43649">
    <property type="entry name" value="ARABINOSE-BINDING PROTEIN-RELATED"/>
    <property type="match status" value="1"/>
</dbReference>
<dbReference type="GO" id="GO:0042597">
    <property type="term" value="C:periplasmic space"/>
    <property type="evidence" value="ECO:0007669"/>
    <property type="project" value="UniProtKB-SubCell"/>
</dbReference>
<comment type="subcellular location">
    <subcellularLocation>
        <location evidence="1">Periplasm</location>
    </subcellularLocation>
</comment>
<dbReference type="AlphaFoldDB" id="T2GAC4"/>
<comment type="similarity">
    <text evidence="2">Belongs to the bacterial solute-binding protein 1 family.</text>
</comment>
<protein>
    <submittedName>
        <fullName evidence="3">Putative extracellular solute-binding protein, family 1</fullName>
    </submittedName>
</protein>
<reference evidence="3 4" key="1">
    <citation type="journal article" date="2013" name="J. Bacteriol.">
        <title>Roles of HynAB and Ech, the only two hydrogenases found in the model sulfate reducer Desulfovibrio gigas.</title>
        <authorList>
            <person name="Morais-Silva F.O."/>
            <person name="Santos C.I."/>
            <person name="Rodrigues R."/>
            <person name="Pereira I.A."/>
            <person name="Rodrigues-Pousada C."/>
        </authorList>
    </citation>
    <scope>NUCLEOTIDE SEQUENCE [LARGE SCALE GENOMIC DNA]</scope>
    <source>
        <strain evidence="4">ATCC 19364 / DSM 1382 / NCIMB 9332 / VKM B-1759</strain>
    </source>
</reference>
<evidence type="ECO:0000313" key="3">
    <source>
        <dbReference type="EMBL" id="AGW13238.1"/>
    </source>
</evidence>
<name>T2GAC4_MEGG1</name>
<dbReference type="eggNOG" id="COG1653">
    <property type="taxonomic scope" value="Bacteria"/>
</dbReference>
<dbReference type="InterPro" id="IPR050490">
    <property type="entry name" value="Bact_solute-bd_prot1"/>
</dbReference>
<dbReference type="PATRIC" id="fig|1121448.10.peg.1387"/>